<feature type="region of interest" description="Disordered" evidence="1">
    <location>
        <begin position="576"/>
        <end position="616"/>
    </location>
</feature>
<feature type="region of interest" description="Disordered" evidence="1">
    <location>
        <begin position="285"/>
        <end position="562"/>
    </location>
</feature>
<feature type="region of interest" description="Disordered" evidence="1">
    <location>
        <begin position="716"/>
        <end position="842"/>
    </location>
</feature>
<feature type="compositionally biased region" description="Basic and acidic residues" evidence="1">
    <location>
        <begin position="822"/>
        <end position="831"/>
    </location>
</feature>
<organism evidence="4 5">
    <name type="scientific">Streptomyces kaniharaensis</name>
    <dbReference type="NCBI Taxonomy" id="212423"/>
    <lineage>
        <taxon>Bacteria</taxon>
        <taxon>Bacillati</taxon>
        <taxon>Actinomycetota</taxon>
        <taxon>Actinomycetes</taxon>
        <taxon>Kitasatosporales</taxon>
        <taxon>Streptomycetaceae</taxon>
        <taxon>Streptomyces</taxon>
    </lineage>
</organism>
<feature type="compositionally biased region" description="Pro residues" evidence="1">
    <location>
        <begin position="1297"/>
        <end position="1306"/>
    </location>
</feature>
<dbReference type="InterPro" id="IPR057746">
    <property type="entry name" value="CpnT-like_N"/>
</dbReference>
<reference evidence="4 5" key="1">
    <citation type="submission" date="2019-09" db="EMBL/GenBank/DDBJ databases">
        <title>Genome Sequences of Streptomyces kaniharaensis ATCC 21070.</title>
        <authorList>
            <person name="Zhu W."/>
            <person name="De Crecy-Lagard V."/>
            <person name="Richards N.G."/>
        </authorList>
    </citation>
    <scope>NUCLEOTIDE SEQUENCE [LARGE SCALE GENOMIC DNA]</scope>
    <source>
        <strain evidence="4 5">SF-557</strain>
    </source>
</reference>
<feature type="compositionally biased region" description="Low complexity" evidence="1">
    <location>
        <begin position="477"/>
        <end position="513"/>
    </location>
</feature>
<feature type="compositionally biased region" description="Low complexity" evidence="1">
    <location>
        <begin position="452"/>
        <end position="466"/>
    </location>
</feature>
<keyword evidence="2" id="KW-1133">Transmembrane helix</keyword>
<feature type="region of interest" description="Disordered" evidence="1">
    <location>
        <begin position="1440"/>
        <end position="1471"/>
    </location>
</feature>
<dbReference type="Gene3D" id="3.30.1330.60">
    <property type="entry name" value="OmpA-like domain"/>
    <property type="match status" value="1"/>
</dbReference>
<feature type="compositionally biased region" description="Low complexity" evidence="1">
    <location>
        <begin position="1441"/>
        <end position="1460"/>
    </location>
</feature>
<proteinExistence type="predicted"/>
<dbReference type="Pfam" id="PF25547">
    <property type="entry name" value="WXG100_2"/>
    <property type="match status" value="1"/>
</dbReference>
<dbReference type="EMBL" id="WBOF01000015">
    <property type="protein sequence ID" value="MQS18133.1"/>
    <property type="molecule type" value="Genomic_DNA"/>
</dbReference>
<evidence type="ECO:0000259" key="3">
    <source>
        <dbReference type="Pfam" id="PF25547"/>
    </source>
</evidence>
<evidence type="ECO:0000256" key="2">
    <source>
        <dbReference type="SAM" id="Phobius"/>
    </source>
</evidence>
<feature type="compositionally biased region" description="Basic and acidic residues" evidence="1">
    <location>
        <begin position="761"/>
        <end position="779"/>
    </location>
</feature>
<name>A0A6N7L749_9ACTN</name>
<feature type="compositionally biased region" description="Polar residues" evidence="1">
    <location>
        <begin position="306"/>
        <end position="322"/>
    </location>
</feature>
<evidence type="ECO:0000313" key="4">
    <source>
        <dbReference type="EMBL" id="MQS18133.1"/>
    </source>
</evidence>
<keyword evidence="2" id="KW-0812">Transmembrane</keyword>
<keyword evidence="2" id="KW-0472">Membrane</keyword>
<feature type="compositionally biased region" description="Pro residues" evidence="1">
    <location>
        <begin position="596"/>
        <end position="615"/>
    </location>
</feature>
<feature type="transmembrane region" description="Helical" evidence="2">
    <location>
        <begin position="148"/>
        <end position="166"/>
    </location>
</feature>
<evidence type="ECO:0000313" key="5">
    <source>
        <dbReference type="Proteomes" id="UP000450000"/>
    </source>
</evidence>
<keyword evidence="5" id="KW-1185">Reference proteome</keyword>
<feature type="compositionally biased region" description="Polar residues" evidence="1">
    <location>
        <begin position="356"/>
        <end position="370"/>
    </location>
</feature>
<dbReference type="RefSeq" id="WP_153472299.1">
    <property type="nucleotide sequence ID" value="NZ_WBOF01000015.1"/>
</dbReference>
<protein>
    <recommendedName>
        <fullName evidence="3">Outer membrane channel protein CpnT-like N-terminal domain-containing protein</fullName>
    </recommendedName>
</protein>
<feature type="compositionally biased region" description="Basic and acidic residues" evidence="1">
    <location>
        <begin position="285"/>
        <end position="300"/>
    </location>
</feature>
<dbReference type="OrthoDB" id="1215854at2"/>
<evidence type="ECO:0000256" key="1">
    <source>
        <dbReference type="SAM" id="MobiDB-lite"/>
    </source>
</evidence>
<feature type="region of interest" description="Disordered" evidence="1">
    <location>
        <begin position="1284"/>
        <end position="1339"/>
    </location>
</feature>
<feature type="compositionally biased region" description="Basic and acidic residues" evidence="1">
    <location>
        <begin position="1308"/>
        <end position="1318"/>
    </location>
</feature>
<sequence>MSIDLPPEIAWVARLAVGQSWPKGDEDKLRALGAAWYDTAQQLDSITKEIGPATLGVRNSISGPVAEQFNAFTQQLQTNLPQMAEAANQIGDLGDNTGVQVEYAKLMVLAQLIWLAYELSTLSFAAPEAIPAAITSARLIVQMILRRLLVSVISGVGFMVGMDALIQSIQILLLHDRTQWDTASTIQAVEGGAIGGAIGGILGGGLGAFAPKFAGSMAGKLAVGGATGVITTATMTAAFGGDADYTSALTSGLIGALGGGKHGRGGEEGKTKIDPINLKEIKAPDIHTPDVHTPDVHSADVHGPSVHSTDTAPAPIRTSSGDDTAGVKEPTASDTRPVTVVEDTGTHSVGTPDVHTVNTPSVSESHATSEVTHRQTDTSVGTQERTSPRTTDTTVETPARTTASRGETGTTTGSGLHGSETTTSAPTAHQELGLPGFESKPTDTNVSDTRPVETPGTAGATAPAVADRPTASDTSRTTNSPATSADSTTATANQTRPAEGQAQAPAQAPAQSPRVTTETSNTSTSPDSRTAAPVRTSSEPTVTQTESHPTAQAPADQPQTVHTPVEHAPVEHVATGPVDVHHPGAEHTLTPTAPDVQPPLPPHTAPPESPVPLAPHEPVRVDLGPIAFDGGSADLTAPRQQALNTTARHVADLSVRNARDGGGPPVVTVEGRANVLDQGLPHFGKSLKLGQERAEAVATALRSELKDRLESLQSDGPVVLRGEDVTVVPRSRGNQDFEPGSPEHTGDHVAVSVELPPPPRLESDPGPSHETHESHESTQTHEQQPATVGVQEPTPPPAARPVREPASPDWRSRLNGAPTARVHTERFDPARDPLTGNAPHSLAGSQTLIRSVVRRVQAENGTWVRHHTVELPVHLGHSGLSAGELTGVHERIQRAIDQHLNTGLELPRSGDQFHLDLRLVAGDDHPEAITIGRNDQKVPLDQRSWNVPTDPALDGTHMPRVVHEVLHYLGLKDEYQDPDSLFRRTGDGPAVHSEGLMGHDLSGSGEVPRRYLETIEHTVDHTAVVRDHPQGAPDAPETATRTDLPHLDAEDVARWDAPRVLTIEGKTPEANAEDTYRGIGEALDPNSDLGRQWHDPANRPAIVKVIGEWVDAPKPSVPRADGSARPAGSPDVLARYYPTKDQAASAVLDRVKSLPMVEVEHDLAVNISQDPQVHATVSDFVTDKLVPWLANHGNTEFGAELGTTTTGLADKQRLYLPYVDYGNKTITGILHAPGGEPFSTLVSAIHDVAELMYNHDDLKDFVTVTEGPGGEFKGYVLSDAPDPAAEHRYPGWTSPAGDPPPTPPMTREPVDKSFRGKEATPNQLNPQVETAGRLGYPVSLGPSRTTGKMIRLAHEAGATPEEKKALAFSLFSLWYTDYRRDITDIHRYHFVMDMAANFGVDYDPFSRPVHPVTGEDVYGPLINDALERHRVNAEELRQRYTPPAGEASTSAAASSSTAPAQPGPDAPEWRQDPESLDLLRRLVDGAVGVDGLGDLNDLDGNPDARAYKLLTKGKKAQWLVTIQQRPGEPPTLVLNGKGKTALKKFPL</sequence>
<feature type="compositionally biased region" description="Low complexity" evidence="1">
    <location>
        <begin position="399"/>
        <end position="424"/>
    </location>
</feature>
<dbReference type="Proteomes" id="UP000450000">
    <property type="component" value="Unassembled WGS sequence"/>
</dbReference>
<gene>
    <name evidence="4" type="ORF">F7Q99_39615</name>
</gene>
<feature type="compositionally biased region" description="Polar residues" evidence="1">
    <location>
        <begin position="377"/>
        <end position="396"/>
    </location>
</feature>
<accession>A0A6N7L749</accession>
<feature type="compositionally biased region" description="Polar residues" evidence="1">
    <location>
        <begin position="535"/>
        <end position="550"/>
    </location>
</feature>
<comment type="caution">
    <text evidence="4">The sequence shown here is derived from an EMBL/GenBank/DDBJ whole genome shotgun (WGS) entry which is preliminary data.</text>
</comment>
<feature type="compositionally biased region" description="Polar residues" evidence="1">
    <location>
        <begin position="514"/>
        <end position="528"/>
    </location>
</feature>
<dbReference type="InterPro" id="IPR036737">
    <property type="entry name" value="OmpA-like_sf"/>
</dbReference>
<feature type="domain" description="Outer membrane channel protein CpnT-like N-terminal" evidence="3">
    <location>
        <begin position="10"/>
        <end position="148"/>
    </location>
</feature>